<dbReference type="PANTHER" id="PTHR15615">
    <property type="match status" value="1"/>
</dbReference>
<proteinExistence type="predicted"/>
<dbReference type="PANTHER" id="PTHR15615:SF108">
    <property type="entry name" value="PROTEIN CNPPD1"/>
    <property type="match status" value="1"/>
</dbReference>
<protein>
    <submittedName>
        <fullName evidence="1">Uncharacterized protein</fullName>
    </submittedName>
</protein>
<feature type="non-terminal residue" evidence="1">
    <location>
        <position position="136"/>
    </location>
</feature>
<dbReference type="AlphaFoldDB" id="A0A5C3MPG5"/>
<dbReference type="GO" id="GO:0000307">
    <property type="term" value="C:cyclin-dependent protein kinase holoenzyme complex"/>
    <property type="evidence" value="ECO:0007669"/>
    <property type="project" value="TreeGrafter"/>
</dbReference>
<dbReference type="SUPFAM" id="SSF47954">
    <property type="entry name" value="Cyclin-like"/>
    <property type="match status" value="1"/>
</dbReference>
<dbReference type="EMBL" id="ML213524">
    <property type="protein sequence ID" value="TFK47272.1"/>
    <property type="molecule type" value="Genomic_DNA"/>
</dbReference>
<dbReference type="CDD" id="cd20557">
    <property type="entry name" value="CYCLIN_ScPCL1-like"/>
    <property type="match status" value="1"/>
</dbReference>
<dbReference type="Proteomes" id="UP000305948">
    <property type="component" value="Unassembled WGS sequence"/>
</dbReference>
<sequence>LCERFPCSLHVLAPPDPPLRHLPEHIGLQWFIHSILTRTVLHPDIICSGLFLLDRLRVTVASAREMRGEALLVAAFMVAHKYLYDDFSYGNALWSEATQSVIPVDAINCYERELLANLRWNLDVHVEQLSIFKTAI</sequence>
<dbReference type="InterPro" id="IPR013922">
    <property type="entry name" value="Cyclin_PHO80-like"/>
</dbReference>
<dbReference type="InterPro" id="IPR036915">
    <property type="entry name" value="Cyclin-like_sf"/>
</dbReference>
<reference evidence="1 2" key="1">
    <citation type="journal article" date="2019" name="Nat. Ecol. Evol.">
        <title>Megaphylogeny resolves global patterns of mushroom evolution.</title>
        <authorList>
            <person name="Varga T."/>
            <person name="Krizsan K."/>
            <person name="Foldi C."/>
            <person name="Dima B."/>
            <person name="Sanchez-Garcia M."/>
            <person name="Sanchez-Ramirez S."/>
            <person name="Szollosi G.J."/>
            <person name="Szarkandi J.G."/>
            <person name="Papp V."/>
            <person name="Albert L."/>
            <person name="Andreopoulos W."/>
            <person name="Angelini C."/>
            <person name="Antonin V."/>
            <person name="Barry K.W."/>
            <person name="Bougher N.L."/>
            <person name="Buchanan P."/>
            <person name="Buyck B."/>
            <person name="Bense V."/>
            <person name="Catcheside P."/>
            <person name="Chovatia M."/>
            <person name="Cooper J."/>
            <person name="Damon W."/>
            <person name="Desjardin D."/>
            <person name="Finy P."/>
            <person name="Geml J."/>
            <person name="Haridas S."/>
            <person name="Hughes K."/>
            <person name="Justo A."/>
            <person name="Karasinski D."/>
            <person name="Kautmanova I."/>
            <person name="Kiss B."/>
            <person name="Kocsube S."/>
            <person name="Kotiranta H."/>
            <person name="LaButti K.M."/>
            <person name="Lechner B.E."/>
            <person name="Liimatainen K."/>
            <person name="Lipzen A."/>
            <person name="Lukacs Z."/>
            <person name="Mihaltcheva S."/>
            <person name="Morgado L.N."/>
            <person name="Niskanen T."/>
            <person name="Noordeloos M.E."/>
            <person name="Ohm R.A."/>
            <person name="Ortiz-Santana B."/>
            <person name="Ovrebo C."/>
            <person name="Racz N."/>
            <person name="Riley R."/>
            <person name="Savchenko A."/>
            <person name="Shiryaev A."/>
            <person name="Soop K."/>
            <person name="Spirin V."/>
            <person name="Szebenyi C."/>
            <person name="Tomsovsky M."/>
            <person name="Tulloss R.E."/>
            <person name="Uehling J."/>
            <person name="Grigoriev I.V."/>
            <person name="Vagvolgyi C."/>
            <person name="Papp T."/>
            <person name="Martin F.M."/>
            <person name="Miettinen O."/>
            <person name="Hibbett D.S."/>
            <person name="Nagy L.G."/>
        </authorList>
    </citation>
    <scope>NUCLEOTIDE SEQUENCE [LARGE SCALE GENOMIC DNA]</scope>
    <source>
        <strain evidence="1 2">OMC1185</strain>
    </source>
</reference>
<dbReference type="STRING" id="5364.A0A5C3MPG5"/>
<organism evidence="1 2">
    <name type="scientific">Heliocybe sulcata</name>
    <dbReference type="NCBI Taxonomy" id="5364"/>
    <lineage>
        <taxon>Eukaryota</taxon>
        <taxon>Fungi</taxon>
        <taxon>Dikarya</taxon>
        <taxon>Basidiomycota</taxon>
        <taxon>Agaricomycotina</taxon>
        <taxon>Agaricomycetes</taxon>
        <taxon>Gloeophyllales</taxon>
        <taxon>Gloeophyllaceae</taxon>
        <taxon>Heliocybe</taxon>
    </lineage>
</organism>
<dbReference type="OrthoDB" id="10250320at2759"/>
<keyword evidence="2" id="KW-1185">Reference proteome</keyword>
<dbReference type="GO" id="GO:0019901">
    <property type="term" value="F:protein kinase binding"/>
    <property type="evidence" value="ECO:0007669"/>
    <property type="project" value="InterPro"/>
</dbReference>
<feature type="non-terminal residue" evidence="1">
    <location>
        <position position="1"/>
    </location>
</feature>
<dbReference type="GO" id="GO:0016538">
    <property type="term" value="F:cyclin-dependent protein serine/threonine kinase regulator activity"/>
    <property type="evidence" value="ECO:0007669"/>
    <property type="project" value="TreeGrafter"/>
</dbReference>
<dbReference type="Gene3D" id="1.10.472.10">
    <property type="entry name" value="Cyclin-like"/>
    <property type="match status" value="1"/>
</dbReference>
<accession>A0A5C3MPG5</accession>
<dbReference type="GO" id="GO:0005634">
    <property type="term" value="C:nucleus"/>
    <property type="evidence" value="ECO:0007669"/>
    <property type="project" value="TreeGrafter"/>
</dbReference>
<evidence type="ECO:0000313" key="1">
    <source>
        <dbReference type="EMBL" id="TFK47272.1"/>
    </source>
</evidence>
<evidence type="ECO:0000313" key="2">
    <source>
        <dbReference type="Proteomes" id="UP000305948"/>
    </source>
</evidence>
<name>A0A5C3MPG5_9AGAM</name>
<gene>
    <name evidence="1" type="ORF">OE88DRAFT_1595591</name>
</gene>